<reference evidence="1" key="1">
    <citation type="journal article" date="2024" name="Antonie Van Leeuwenhoek">
        <title>Isoptericola haloaureus sp. nov., a dimorphic actinobacterium isolated from mangrove sediments of southeast India, implicating biosaline agricultural significance through nitrogen fixation and salt tolerance genes.</title>
        <authorList>
            <person name="Prathaban M."/>
            <person name="Prathiviraj R."/>
            <person name="Ravichandran M."/>
            <person name="Natarajan S.D."/>
            <person name="Sobanaa M."/>
            <person name="Hari Krishna Kumar S."/>
            <person name="Chandrasekar V."/>
            <person name="Selvin J."/>
        </authorList>
    </citation>
    <scope>NUCLEOTIDE SEQUENCE</scope>
    <source>
        <strain evidence="1">MP1014</strain>
    </source>
</reference>
<dbReference type="Gene3D" id="2.30.110.10">
    <property type="entry name" value="Electron Transport, Fmn-binding Protein, Chain A"/>
    <property type="match status" value="1"/>
</dbReference>
<sequence>MTDDGTTTTLTDDECWTVLADQPIGRLATAVAGEPEIFPVSHAVADGRIYFLTRPGSKLVEVTVNNRVAFEADEWRFDTASSVVLKGTAEVLETDEDIAAAEATELVPYLDDGKNVWVRITPTEISGRRLTR</sequence>
<dbReference type="Pfam" id="PF12900">
    <property type="entry name" value="Pyridox_ox_2"/>
    <property type="match status" value="1"/>
</dbReference>
<dbReference type="Proteomes" id="UP001310387">
    <property type="component" value="Unassembled WGS sequence"/>
</dbReference>
<dbReference type="RefSeq" id="WP_332902657.1">
    <property type="nucleotide sequence ID" value="NZ_JBAGLP010000118.1"/>
</dbReference>
<reference evidence="1" key="2">
    <citation type="submission" date="2024-02" db="EMBL/GenBank/DDBJ databases">
        <authorList>
            <person name="Prathaban M."/>
            <person name="Mythili R."/>
            <person name="Sharmila Devi N."/>
            <person name="Sobanaa M."/>
            <person name="Prathiviraj R."/>
            <person name="Selvin J."/>
        </authorList>
    </citation>
    <scope>NUCLEOTIDE SEQUENCE</scope>
    <source>
        <strain evidence="1">MP1014</strain>
    </source>
</reference>
<name>A0ABU7Z9U4_9MICO</name>
<evidence type="ECO:0000313" key="1">
    <source>
        <dbReference type="EMBL" id="MEG3616147.1"/>
    </source>
</evidence>
<accession>A0ABU7Z9U4</accession>
<evidence type="ECO:0000313" key="2">
    <source>
        <dbReference type="Proteomes" id="UP001310387"/>
    </source>
</evidence>
<dbReference type="InterPro" id="IPR024747">
    <property type="entry name" value="Pyridox_Oxase-rel"/>
</dbReference>
<dbReference type="InterPro" id="IPR012349">
    <property type="entry name" value="Split_barrel_FMN-bd"/>
</dbReference>
<keyword evidence="2" id="KW-1185">Reference proteome</keyword>
<protein>
    <submittedName>
        <fullName evidence="1">Pyridoxamine 5'-phosphate oxidase family protein</fullName>
    </submittedName>
</protein>
<dbReference type="EMBL" id="JBAGLP010000118">
    <property type="protein sequence ID" value="MEG3616147.1"/>
    <property type="molecule type" value="Genomic_DNA"/>
</dbReference>
<comment type="caution">
    <text evidence="1">The sequence shown here is derived from an EMBL/GenBank/DDBJ whole genome shotgun (WGS) entry which is preliminary data.</text>
</comment>
<gene>
    <name evidence="1" type="ORF">V5O49_13515</name>
</gene>
<organism evidence="1 2">
    <name type="scientific">Isoptericola haloaureus</name>
    <dbReference type="NCBI Taxonomy" id="1542902"/>
    <lineage>
        <taxon>Bacteria</taxon>
        <taxon>Bacillati</taxon>
        <taxon>Actinomycetota</taxon>
        <taxon>Actinomycetes</taxon>
        <taxon>Micrococcales</taxon>
        <taxon>Promicromonosporaceae</taxon>
        <taxon>Isoptericola</taxon>
    </lineage>
</organism>
<dbReference type="SUPFAM" id="SSF50475">
    <property type="entry name" value="FMN-binding split barrel"/>
    <property type="match status" value="1"/>
</dbReference>
<proteinExistence type="predicted"/>